<dbReference type="Proteomes" id="UP000800093">
    <property type="component" value="Unassembled WGS sequence"/>
</dbReference>
<comment type="caution">
    <text evidence="2">The sequence shown here is derived from an EMBL/GenBank/DDBJ whole genome shotgun (WGS) entry which is preliminary data.</text>
</comment>
<dbReference type="OrthoDB" id="3780599at2759"/>
<gene>
    <name evidence="2" type="ORF">CC78DRAFT_547392</name>
</gene>
<keyword evidence="3" id="KW-1185">Reference proteome</keyword>
<evidence type="ECO:0000313" key="3">
    <source>
        <dbReference type="Proteomes" id="UP000800093"/>
    </source>
</evidence>
<name>A0A9P4K1V8_9PLEO</name>
<organism evidence="2 3">
    <name type="scientific">Lojkania enalia</name>
    <dbReference type="NCBI Taxonomy" id="147567"/>
    <lineage>
        <taxon>Eukaryota</taxon>
        <taxon>Fungi</taxon>
        <taxon>Dikarya</taxon>
        <taxon>Ascomycota</taxon>
        <taxon>Pezizomycotina</taxon>
        <taxon>Dothideomycetes</taxon>
        <taxon>Pleosporomycetidae</taxon>
        <taxon>Pleosporales</taxon>
        <taxon>Pleosporales incertae sedis</taxon>
        <taxon>Lojkania</taxon>
    </lineage>
</organism>
<dbReference type="EMBL" id="ML986678">
    <property type="protein sequence ID" value="KAF2260551.1"/>
    <property type="molecule type" value="Genomic_DNA"/>
</dbReference>
<proteinExistence type="predicted"/>
<evidence type="ECO:0000256" key="1">
    <source>
        <dbReference type="SAM" id="MobiDB-lite"/>
    </source>
</evidence>
<feature type="compositionally biased region" description="Polar residues" evidence="1">
    <location>
        <begin position="32"/>
        <end position="41"/>
    </location>
</feature>
<dbReference type="AlphaFoldDB" id="A0A9P4K1V8"/>
<reference evidence="3" key="1">
    <citation type="journal article" date="2020" name="Stud. Mycol.">
        <title>101 Dothideomycetes genomes: A test case for predicting lifestyles and emergence of pathogens.</title>
        <authorList>
            <person name="Haridas S."/>
            <person name="Albert R."/>
            <person name="Binder M."/>
            <person name="Bloem J."/>
            <person name="LaButti K."/>
            <person name="Salamov A."/>
            <person name="Andreopoulos B."/>
            <person name="Baker S."/>
            <person name="Barry K."/>
            <person name="Bills G."/>
            <person name="Bluhm B."/>
            <person name="Cannon C."/>
            <person name="Castanera R."/>
            <person name="Culley D."/>
            <person name="Daum C."/>
            <person name="Ezra D."/>
            <person name="Gonzalez J."/>
            <person name="Henrissat B."/>
            <person name="Kuo A."/>
            <person name="Liang C."/>
            <person name="Lipzen A."/>
            <person name="Lutzoni F."/>
            <person name="Magnuson J."/>
            <person name="Mondo S."/>
            <person name="Nolan M."/>
            <person name="Ohm R."/>
            <person name="Pangilinan J."/>
            <person name="Park H.-J."/>
            <person name="Ramirez L."/>
            <person name="Alfaro M."/>
            <person name="Sun H."/>
            <person name="Tritt A."/>
            <person name="Yoshinaga Y."/>
            <person name="Zwiers L.-H."/>
            <person name="Turgeon B."/>
            <person name="Goodwin S."/>
            <person name="Spatafora J."/>
            <person name="Crous P."/>
            <person name="Grigoriev I."/>
        </authorList>
    </citation>
    <scope>NUCLEOTIDE SEQUENCE [LARGE SCALE GENOMIC DNA]</scope>
    <source>
        <strain evidence="3">CBS 304.66</strain>
    </source>
</reference>
<sequence length="284" mass="31756">MSTLFPGSVGSASGSGRGGPQRGRSGYPVPPSSQVSLPTSPDQLLSQIPAMDWAMAEFNSQPSSRLPFRDVPSLLHTTILRPCVAEQVEPDWQQLLSYFRSPQARDGIANLQDLYILLTRVALPNTIIINRRLMLCLYMAKLDLGDRLGLRYDIWSLTPGGRSNPGDISLPSPGIPNPQFPNVPSRAIFAGLPTPDGSRFVHWLNQGPDLPPAHNSLPAQMQHHLGELDQYLVDEESLIRAMVPDNLLRRTARVLRIYWWVTWCNVRLTEYRGNFWVGLENELI</sequence>
<accession>A0A9P4K1V8</accession>
<feature type="region of interest" description="Disordered" evidence="1">
    <location>
        <begin position="1"/>
        <end position="41"/>
    </location>
</feature>
<protein>
    <submittedName>
        <fullName evidence="2">Uncharacterized protein</fullName>
    </submittedName>
</protein>
<evidence type="ECO:0000313" key="2">
    <source>
        <dbReference type="EMBL" id="KAF2260551.1"/>
    </source>
</evidence>